<evidence type="ECO:0000256" key="3">
    <source>
        <dbReference type="ARBA" id="ARBA00022525"/>
    </source>
</evidence>
<feature type="signal peptide" evidence="4">
    <location>
        <begin position="1"/>
        <end position="19"/>
    </location>
</feature>
<keyword evidence="3" id="KW-0964">Secreted</keyword>
<evidence type="ECO:0000256" key="4">
    <source>
        <dbReference type="SAM" id="SignalP"/>
    </source>
</evidence>
<dbReference type="Pfam" id="PF03022">
    <property type="entry name" value="MRJP"/>
    <property type="match status" value="1"/>
</dbReference>
<keyword evidence="4" id="KW-0732">Signal</keyword>
<dbReference type="InterPro" id="IPR011042">
    <property type="entry name" value="6-blade_b-propeller_TolB-like"/>
</dbReference>
<comment type="caution">
    <text evidence="5">The sequence shown here is derived from an EMBL/GenBank/DDBJ whole genome shotgun (WGS) entry which is preliminary data.</text>
</comment>
<keyword evidence="6" id="KW-1185">Reference proteome</keyword>
<evidence type="ECO:0000256" key="2">
    <source>
        <dbReference type="ARBA" id="ARBA00009127"/>
    </source>
</evidence>
<feature type="chain" id="PRO_5044815997" description="Bee-milk protein" evidence="4">
    <location>
        <begin position="20"/>
        <end position="426"/>
    </location>
</feature>
<gene>
    <name evidence="5" type="ORF">ACJMK2_011164</name>
</gene>
<reference evidence="5 6" key="1">
    <citation type="submission" date="2024-11" db="EMBL/GenBank/DDBJ databases">
        <title>Chromosome-level genome assembly of the freshwater bivalve Anodonta woodiana.</title>
        <authorList>
            <person name="Chen X."/>
        </authorList>
    </citation>
    <scope>NUCLEOTIDE SEQUENCE [LARGE SCALE GENOMIC DNA]</scope>
    <source>
        <strain evidence="5">MN2024</strain>
        <tissue evidence="5">Gills</tissue>
    </source>
</reference>
<dbReference type="Gene3D" id="2.120.10.30">
    <property type="entry name" value="TolB, C-terminal domain"/>
    <property type="match status" value="1"/>
</dbReference>
<dbReference type="Proteomes" id="UP001634394">
    <property type="component" value="Unassembled WGS sequence"/>
</dbReference>
<accession>A0ABD3V427</accession>
<sequence>MTHILFLLFASELLQYSTQQMDKTVGSGPRAEIEYQMTKLDYDWPDEAIRQDFMNNNSYIAMNNIISGIKVWRRNVFVTVPRWRPGVPASLNRLVSLYYRNHSAPHLRPFPSWKANMIGECSALQYIQSMEIDPNTNYMWVIDTGRLDIFTENPRNICPAKLVIYDLQTEQEVDSYVFPNNVVSGSSNFLNDIVLDYVNGSVAYAYMTDTHDSKLIVFDYVKRESYFISHASMLAEEEGRSLSINGLTIKVSSNINGIAMAYNFQYVYFTSVASFNTYQVPTSLLRNKGSSAQHFNASLRNIGRRKSQTTGLVYSSKDKMYFASLTTNAVLQWDAKRDSISAGGIEYATLQSVQQVAKNDRKMVFVDTFCIDENGDLWFTANKLHEYLLNAIDISGRNGTNFHIWKYSLQPGEKSYLHNANRRTRL</sequence>
<dbReference type="AlphaFoldDB" id="A0ABD3V427"/>
<protein>
    <recommendedName>
        <fullName evidence="7">Bee-milk protein</fullName>
    </recommendedName>
</protein>
<evidence type="ECO:0000256" key="1">
    <source>
        <dbReference type="ARBA" id="ARBA00004613"/>
    </source>
</evidence>
<dbReference type="PANTHER" id="PTHR10009">
    <property type="entry name" value="PROTEIN YELLOW-RELATED"/>
    <property type="match status" value="1"/>
</dbReference>
<dbReference type="EMBL" id="JBJQND010000013">
    <property type="protein sequence ID" value="KAL3856399.1"/>
    <property type="molecule type" value="Genomic_DNA"/>
</dbReference>
<evidence type="ECO:0000313" key="6">
    <source>
        <dbReference type="Proteomes" id="UP001634394"/>
    </source>
</evidence>
<dbReference type="SUPFAM" id="SSF63829">
    <property type="entry name" value="Calcium-dependent phosphotriesterase"/>
    <property type="match status" value="1"/>
</dbReference>
<proteinExistence type="inferred from homology"/>
<comment type="similarity">
    <text evidence="2">Belongs to the major royal jelly protein family.</text>
</comment>
<name>A0ABD3V427_SINWO</name>
<organism evidence="5 6">
    <name type="scientific">Sinanodonta woodiana</name>
    <name type="common">Chinese pond mussel</name>
    <name type="synonym">Anodonta woodiana</name>
    <dbReference type="NCBI Taxonomy" id="1069815"/>
    <lineage>
        <taxon>Eukaryota</taxon>
        <taxon>Metazoa</taxon>
        <taxon>Spiralia</taxon>
        <taxon>Lophotrochozoa</taxon>
        <taxon>Mollusca</taxon>
        <taxon>Bivalvia</taxon>
        <taxon>Autobranchia</taxon>
        <taxon>Heteroconchia</taxon>
        <taxon>Palaeoheterodonta</taxon>
        <taxon>Unionida</taxon>
        <taxon>Unionoidea</taxon>
        <taxon>Unionidae</taxon>
        <taxon>Unioninae</taxon>
        <taxon>Sinanodonta</taxon>
    </lineage>
</organism>
<dbReference type="InterPro" id="IPR017996">
    <property type="entry name" value="MRJP/yellow-related"/>
</dbReference>
<dbReference type="GO" id="GO:0005576">
    <property type="term" value="C:extracellular region"/>
    <property type="evidence" value="ECO:0007669"/>
    <property type="project" value="UniProtKB-SubCell"/>
</dbReference>
<dbReference type="PANTHER" id="PTHR10009:SF18">
    <property type="entry name" value="PROTEIN YELLOW-LIKE PROTEIN"/>
    <property type="match status" value="1"/>
</dbReference>
<comment type="subcellular location">
    <subcellularLocation>
        <location evidence="1">Secreted</location>
    </subcellularLocation>
</comment>
<evidence type="ECO:0008006" key="7">
    <source>
        <dbReference type="Google" id="ProtNLM"/>
    </source>
</evidence>
<evidence type="ECO:0000313" key="5">
    <source>
        <dbReference type="EMBL" id="KAL3856399.1"/>
    </source>
</evidence>